<evidence type="ECO:0000313" key="2">
    <source>
        <dbReference type="EMBL" id="SLN01256.1"/>
    </source>
</evidence>
<keyword evidence="1" id="KW-0812">Transmembrane</keyword>
<keyword evidence="3" id="KW-1185">Reference proteome</keyword>
<feature type="transmembrane region" description="Helical" evidence="1">
    <location>
        <begin position="265"/>
        <end position="285"/>
    </location>
</feature>
<feature type="transmembrane region" description="Helical" evidence="1">
    <location>
        <begin position="55"/>
        <end position="78"/>
    </location>
</feature>
<feature type="transmembrane region" description="Helical" evidence="1">
    <location>
        <begin position="229"/>
        <end position="253"/>
    </location>
</feature>
<accession>A0A1X6XQ40</accession>
<keyword evidence="1" id="KW-0472">Membrane</keyword>
<dbReference type="Proteomes" id="UP000196581">
    <property type="component" value="Unassembled WGS sequence"/>
</dbReference>
<dbReference type="InterPro" id="IPR045931">
    <property type="entry name" value="DUF6350"/>
</dbReference>
<reference evidence="3" key="1">
    <citation type="submission" date="2017-02" db="EMBL/GenBank/DDBJ databases">
        <authorList>
            <person name="Dridi B."/>
        </authorList>
    </citation>
    <scope>NUCLEOTIDE SEQUENCE [LARGE SCALE GENOMIC DNA]</scope>
    <source>
        <strain evidence="3">B Co 03.10</strain>
    </source>
</reference>
<gene>
    <name evidence="2" type="ORF">FM105_14270</name>
</gene>
<proteinExistence type="predicted"/>
<dbReference type="EMBL" id="FWFF01000022">
    <property type="protein sequence ID" value="SLN01256.1"/>
    <property type="molecule type" value="Genomic_DNA"/>
</dbReference>
<feature type="transmembrane region" description="Helical" evidence="1">
    <location>
        <begin position="194"/>
        <end position="217"/>
    </location>
</feature>
<feature type="transmembrane region" description="Helical" evidence="1">
    <location>
        <begin position="357"/>
        <end position="382"/>
    </location>
</feature>
<name>A0A1X6XQ40_9MICO</name>
<dbReference type="AlphaFoldDB" id="A0A1X6XQ40"/>
<protein>
    <submittedName>
        <fullName evidence="2">Putative integral membrane protein</fullName>
    </submittedName>
</protein>
<keyword evidence="1" id="KW-1133">Transmembrane helix</keyword>
<sequence>MIGALEALRAVLVLVLTVLVVALAAWFVAIAQLQPLSAVVRWAGTLLGAASGWELGIGLGLPPSLLTVGLMCVMTSALRRTRRALAANEQLVRAGTLPATRYAATVGMATCLGAIVLVLLLAGLLVGAGTLTLLGSARFIVVVSVPLLIACLGPERRGAPAGRWAQALFDLVATKAGDEWADALESALRVLRRVGLAVGIVAVLGLIVALATGWSSMAEAVSGYSRPTVAAVGLGFVQLLFLPTLLVITVSWLSGAGVHLSTAALATPFSSQAAVVPAVPVLAAVPVDTAAWGWAVLVVLPLAVGVATVGRSTWVEEVDWRVVVISAGLGFVCTAAAVLFAAGPIGPAGLETFGVPIGTAIATIGGAAGAGTAAGWGLSLLANRASADR</sequence>
<dbReference type="Pfam" id="PF19877">
    <property type="entry name" value="DUF6350"/>
    <property type="match status" value="1"/>
</dbReference>
<feature type="transmembrane region" description="Helical" evidence="1">
    <location>
        <begin position="291"/>
        <end position="310"/>
    </location>
</feature>
<evidence type="ECO:0000256" key="1">
    <source>
        <dbReference type="SAM" id="Phobius"/>
    </source>
</evidence>
<feature type="transmembrane region" description="Helical" evidence="1">
    <location>
        <begin position="131"/>
        <end position="153"/>
    </location>
</feature>
<feature type="transmembrane region" description="Helical" evidence="1">
    <location>
        <begin position="99"/>
        <end position="125"/>
    </location>
</feature>
<organism evidence="2 3">
    <name type="scientific">Brevibacterium yomogidense</name>
    <dbReference type="NCBI Taxonomy" id="946573"/>
    <lineage>
        <taxon>Bacteria</taxon>
        <taxon>Bacillati</taxon>
        <taxon>Actinomycetota</taxon>
        <taxon>Actinomycetes</taxon>
        <taxon>Micrococcales</taxon>
        <taxon>Brevibacteriaceae</taxon>
        <taxon>Brevibacterium</taxon>
    </lineage>
</organism>
<evidence type="ECO:0000313" key="3">
    <source>
        <dbReference type="Proteomes" id="UP000196581"/>
    </source>
</evidence>
<feature type="transmembrane region" description="Helical" evidence="1">
    <location>
        <begin position="322"/>
        <end position="345"/>
    </location>
</feature>